<evidence type="ECO:0000259" key="4">
    <source>
        <dbReference type="PROSITE" id="PS51077"/>
    </source>
</evidence>
<dbReference type="SUPFAM" id="SSF55781">
    <property type="entry name" value="GAF domain-like"/>
    <property type="match status" value="1"/>
</dbReference>
<dbReference type="InterPro" id="IPR005471">
    <property type="entry name" value="Tscrpt_reg_IclR_N"/>
</dbReference>
<dbReference type="Proteomes" id="UP001162834">
    <property type="component" value="Chromosome"/>
</dbReference>
<proteinExistence type="predicted"/>
<evidence type="ECO:0000259" key="5">
    <source>
        <dbReference type="PROSITE" id="PS51078"/>
    </source>
</evidence>
<dbReference type="PANTHER" id="PTHR30136">
    <property type="entry name" value="HELIX-TURN-HELIX TRANSCRIPTIONAL REGULATOR, ICLR FAMILY"/>
    <property type="match status" value="1"/>
</dbReference>
<dbReference type="GO" id="GO:0045892">
    <property type="term" value="P:negative regulation of DNA-templated transcription"/>
    <property type="evidence" value="ECO:0007669"/>
    <property type="project" value="TreeGrafter"/>
</dbReference>
<dbReference type="PROSITE" id="PS51078">
    <property type="entry name" value="ICLR_ED"/>
    <property type="match status" value="1"/>
</dbReference>
<evidence type="ECO:0000256" key="2">
    <source>
        <dbReference type="ARBA" id="ARBA00023125"/>
    </source>
</evidence>
<dbReference type="PROSITE" id="PS51077">
    <property type="entry name" value="HTH_ICLR"/>
    <property type="match status" value="1"/>
</dbReference>
<keyword evidence="3" id="KW-0804">Transcription</keyword>
<organism evidence="6 7">
    <name type="scientific">Capillimicrobium parvum</name>
    <dbReference type="NCBI Taxonomy" id="2884022"/>
    <lineage>
        <taxon>Bacteria</taxon>
        <taxon>Bacillati</taxon>
        <taxon>Actinomycetota</taxon>
        <taxon>Thermoleophilia</taxon>
        <taxon>Solirubrobacterales</taxon>
        <taxon>Capillimicrobiaceae</taxon>
        <taxon>Capillimicrobium</taxon>
    </lineage>
</organism>
<keyword evidence="2" id="KW-0238">DNA-binding</keyword>
<feature type="domain" description="IclR-ED" evidence="5">
    <location>
        <begin position="75"/>
        <end position="257"/>
    </location>
</feature>
<dbReference type="AlphaFoldDB" id="A0A9E6XV88"/>
<accession>A0A9E6XV88</accession>
<evidence type="ECO:0000313" key="6">
    <source>
        <dbReference type="EMBL" id="UGS34402.1"/>
    </source>
</evidence>
<keyword evidence="1" id="KW-0805">Transcription regulation</keyword>
<dbReference type="Gene3D" id="1.10.10.10">
    <property type="entry name" value="Winged helix-like DNA-binding domain superfamily/Winged helix DNA-binding domain"/>
    <property type="match status" value="1"/>
</dbReference>
<dbReference type="EMBL" id="CP087164">
    <property type="protein sequence ID" value="UGS34402.1"/>
    <property type="molecule type" value="Genomic_DNA"/>
</dbReference>
<dbReference type="Pfam" id="PF01614">
    <property type="entry name" value="IclR_C"/>
    <property type="match status" value="1"/>
</dbReference>
<dbReference type="Gene3D" id="3.30.450.40">
    <property type="match status" value="1"/>
</dbReference>
<dbReference type="PANTHER" id="PTHR30136:SF24">
    <property type="entry name" value="HTH-TYPE TRANSCRIPTIONAL REPRESSOR ALLR"/>
    <property type="match status" value="1"/>
</dbReference>
<dbReference type="Pfam" id="PF09339">
    <property type="entry name" value="HTH_IclR"/>
    <property type="match status" value="1"/>
</dbReference>
<dbReference type="SMART" id="SM00346">
    <property type="entry name" value="HTH_ICLR"/>
    <property type="match status" value="1"/>
</dbReference>
<protein>
    <submittedName>
        <fullName evidence="6">HTH-type transcriptional regulator XynR</fullName>
    </submittedName>
</protein>
<evidence type="ECO:0000256" key="1">
    <source>
        <dbReference type="ARBA" id="ARBA00023015"/>
    </source>
</evidence>
<dbReference type="GO" id="GO:0003700">
    <property type="term" value="F:DNA-binding transcription factor activity"/>
    <property type="evidence" value="ECO:0007669"/>
    <property type="project" value="TreeGrafter"/>
</dbReference>
<evidence type="ECO:0000256" key="3">
    <source>
        <dbReference type="ARBA" id="ARBA00023163"/>
    </source>
</evidence>
<feature type="domain" description="HTH iclR-type" evidence="4">
    <location>
        <begin position="13"/>
        <end position="74"/>
    </location>
</feature>
<name>A0A9E6XV88_9ACTN</name>
<dbReference type="InterPro" id="IPR036390">
    <property type="entry name" value="WH_DNA-bd_sf"/>
</dbReference>
<dbReference type="KEGG" id="sbae:DSM104329_00780"/>
<dbReference type="GO" id="GO:0003677">
    <property type="term" value="F:DNA binding"/>
    <property type="evidence" value="ECO:0007669"/>
    <property type="project" value="UniProtKB-KW"/>
</dbReference>
<dbReference type="InterPro" id="IPR036388">
    <property type="entry name" value="WH-like_DNA-bd_sf"/>
</dbReference>
<gene>
    <name evidence="6" type="primary">xynR_2</name>
    <name evidence="6" type="ORF">DSM104329_00780</name>
</gene>
<keyword evidence="7" id="KW-1185">Reference proteome</keyword>
<dbReference type="InterPro" id="IPR029016">
    <property type="entry name" value="GAF-like_dom_sf"/>
</dbReference>
<dbReference type="InterPro" id="IPR050707">
    <property type="entry name" value="HTH_MetabolicPath_Reg"/>
</dbReference>
<dbReference type="InterPro" id="IPR014757">
    <property type="entry name" value="Tscrpt_reg_IclR_C"/>
</dbReference>
<sequence>MTGPSRERPAYPIESVDNALRLLLTYRDRTAIRVSEAGEAMGVAPSTAHRLLAMLQYHGFVTQDEQSRAYLAGPALVDLGLAVVGRMDIRDAARPHLEALCRDVGETVHLAVLRDNEVLFVDSVETTKAVRVGSRTGETMPAHCTSIGKALLAELPADRLRELYPTPRIKGRTEKSISTRARLERELEDIRAVGYATNFGESESELSAVGMAIQGAVGTRAAVSISAPVSRLDGEAIRALAGPLGACVEQIGAELYVPRT</sequence>
<reference evidence="6" key="1">
    <citation type="journal article" date="2022" name="Int. J. Syst. Evol. Microbiol.">
        <title>Pseudomonas aegrilactucae sp. nov. and Pseudomonas morbosilactucae sp. nov., pathogens causing bacterial rot of lettuce in Japan.</title>
        <authorList>
            <person name="Sawada H."/>
            <person name="Fujikawa T."/>
            <person name="Satou M."/>
        </authorList>
    </citation>
    <scope>NUCLEOTIDE SEQUENCE</scope>
    <source>
        <strain evidence="6">0166_1</strain>
    </source>
</reference>
<evidence type="ECO:0000313" key="7">
    <source>
        <dbReference type="Proteomes" id="UP001162834"/>
    </source>
</evidence>
<dbReference type="RefSeq" id="WP_259314077.1">
    <property type="nucleotide sequence ID" value="NZ_CP087164.1"/>
</dbReference>
<dbReference type="SUPFAM" id="SSF46785">
    <property type="entry name" value="Winged helix' DNA-binding domain"/>
    <property type="match status" value="1"/>
</dbReference>